<proteinExistence type="inferred from homology"/>
<dbReference type="GO" id="GO:0003700">
    <property type="term" value="F:DNA-binding transcription factor activity"/>
    <property type="evidence" value="ECO:0007669"/>
    <property type="project" value="InterPro"/>
</dbReference>
<evidence type="ECO:0000313" key="9">
    <source>
        <dbReference type="Proteomes" id="UP000282311"/>
    </source>
</evidence>
<dbReference type="Pfam" id="PF01547">
    <property type="entry name" value="SBP_bac_1"/>
    <property type="match status" value="1"/>
</dbReference>
<dbReference type="PANTHER" id="PTHR30061">
    <property type="entry name" value="MALTOSE-BINDING PERIPLASMIC PROTEIN"/>
    <property type="match status" value="1"/>
</dbReference>
<dbReference type="SUPFAM" id="SSF53850">
    <property type="entry name" value="Periplasmic binding protein-like II"/>
    <property type="match status" value="1"/>
</dbReference>
<evidence type="ECO:0000259" key="7">
    <source>
        <dbReference type="PROSITE" id="PS50949"/>
    </source>
</evidence>
<dbReference type="InterPro" id="IPR036388">
    <property type="entry name" value="WH-like_DNA-bd_sf"/>
</dbReference>
<dbReference type="Gene3D" id="1.10.10.10">
    <property type="entry name" value="Winged helix-like DNA-binding domain superfamily/Winged helix DNA-binding domain"/>
    <property type="match status" value="1"/>
</dbReference>
<keyword evidence="3" id="KW-0732">Signal</keyword>
<evidence type="ECO:0000256" key="6">
    <source>
        <dbReference type="ARBA" id="ARBA00023163"/>
    </source>
</evidence>
<dbReference type="Pfam" id="PF00392">
    <property type="entry name" value="GntR"/>
    <property type="match status" value="1"/>
</dbReference>
<keyword evidence="6" id="KW-0804">Transcription</keyword>
<evidence type="ECO:0000256" key="4">
    <source>
        <dbReference type="ARBA" id="ARBA00023015"/>
    </source>
</evidence>
<keyword evidence="5" id="KW-0238">DNA-binding</keyword>
<comment type="similarity">
    <text evidence="1">Belongs to the bacterial solute-binding protein 1 family.</text>
</comment>
<dbReference type="GO" id="GO:1901982">
    <property type="term" value="F:maltose binding"/>
    <property type="evidence" value="ECO:0007669"/>
    <property type="project" value="TreeGrafter"/>
</dbReference>
<dbReference type="GO" id="GO:0042956">
    <property type="term" value="P:maltodextrin transmembrane transport"/>
    <property type="evidence" value="ECO:0007669"/>
    <property type="project" value="TreeGrafter"/>
</dbReference>
<name>A0A3B0CTQ2_9BACL</name>
<reference evidence="8 9" key="1">
    <citation type="journal article" date="2007" name="Int. J. Syst. Evol. Microbiol.">
        <title>Paenibacillus ginsengarvi sp. nov., isolated from soil from ginseng cultivation.</title>
        <authorList>
            <person name="Yoon M.H."/>
            <person name="Ten L.N."/>
            <person name="Im W.T."/>
        </authorList>
    </citation>
    <scope>NUCLEOTIDE SEQUENCE [LARGE SCALE GENOMIC DNA]</scope>
    <source>
        <strain evidence="8 9">KCTC 13059</strain>
    </source>
</reference>
<evidence type="ECO:0000256" key="2">
    <source>
        <dbReference type="ARBA" id="ARBA00022448"/>
    </source>
</evidence>
<dbReference type="PRINTS" id="PR00035">
    <property type="entry name" value="HTHGNTR"/>
</dbReference>
<dbReference type="CDD" id="cd07377">
    <property type="entry name" value="WHTH_GntR"/>
    <property type="match status" value="1"/>
</dbReference>
<dbReference type="PANTHER" id="PTHR30061:SF50">
    <property type="entry name" value="MALTOSE_MALTODEXTRIN-BINDING PERIPLASMIC PROTEIN"/>
    <property type="match status" value="1"/>
</dbReference>
<keyword evidence="9" id="KW-1185">Reference proteome</keyword>
<dbReference type="PROSITE" id="PS50949">
    <property type="entry name" value="HTH_GNTR"/>
    <property type="match status" value="1"/>
</dbReference>
<keyword evidence="4" id="KW-0805">Transcription regulation</keyword>
<dbReference type="EMBL" id="RBAH01000002">
    <property type="protein sequence ID" value="RKN86076.1"/>
    <property type="molecule type" value="Genomic_DNA"/>
</dbReference>
<protein>
    <submittedName>
        <fullName evidence="8">Extracellular solute-binding protein</fullName>
    </submittedName>
</protein>
<dbReference type="OrthoDB" id="2374506at2"/>
<dbReference type="SMART" id="SM00345">
    <property type="entry name" value="HTH_GNTR"/>
    <property type="match status" value="1"/>
</dbReference>
<dbReference type="SUPFAM" id="SSF46785">
    <property type="entry name" value="Winged helix' DNA-binding domain"/>
    <property type="match status" value="1"/>
</dbReference>
<gene>
    <name evidence="8" type="ORF">D7M11_03425</name>
</gene>
<organism evidence="8 9">
    <name type="scientific">Paenibacillus ginsengarvi</name>
    <dbReference type="NCBI Taxonomy" id="400777"/>
    <lineage>
        <taxon>Bacteria</taxon>
        <taxon>Bacillati</taxon>
        <taxon>Bacillota</taxon>
        <taxon>Bacilli</taxon>
        <taxon>Bacillales</taxon>
        <taxon>Paenibacillaceae</taxon>
        <taxon>Paenibacillus</taxon>
    </lineage>
</organism>
<dbReference type="InterPro" id="IPR036390">
    <property type="entry name" value="WH_DNA-bd_sf"/>
</dbReference>
<dbReference type="InterPro" id="IPR000524">
    <property type="entry name" value="Tscrpt_reg_HTH_GntR"/>
</dbReference>
<sequence>MDSKLRRTTSRSRIELLISTLRDEIITGKRAEGDFLPSELDLCEQYELSKNTVRKGLDVLANEGYIEKIPRIGTKVAKPYRQETVTIHFGYYASLDEEIRITEMLGAFHEAYPNIRVKPVKKYYYNRNREIETKRMLEDGIDVMTVNVTDFEVMGDADQVSEVLEPQEWKEGIYPFLTKPFVKHDRLYAQPFVFTPVILCYNKDHFRELSLPEPDSSWTWDDLRRTGAKLSKATDRFGVYFHLFSENRWPLFLLQNGVVFQRDEHGKYKLDDLKLKEALEICTNVVQDREAFLSYSSDDDRDVQLLFLKEKVSIILATYNSLNAFRDAPFEYDISPVPNIAEPKTLLGIISLGISRESKQKLAARLFVDYMLSHQTQQFIRKHTLSIPSLKSAAEWTGEDFAGNRPHRFDLFREIIPSYRFHSDMGATYNDLLDMRRELKFYWSQLDDLETVLRRIEDKLQAGS</sequence>
<dbReference type="InterPro" id="IPR006059">
    <property type="entry name" value="SBP"/>
</dbReference>
<dbReference type="AlphaFoldDB" id="A0A3B0CTQ2"/>
<evidence type="ECO:0000256" key="5">
    <source>
        <dbReference type="ARBA" id="ARBA00023125"/>
    </source>
</evidence>
<dbReference type="Gene3D" id="3.40.190.10">
    <property type="entry name" value="Periplasmic binding protein-like II"/>
    <property type="match status" value="1"/>
</dbReference>
<accession>A0A3B0CTQ2</accession>
<dbReference type="GO" id="GO:0055052">
    <property type="term" value="C:ATP-binding cassette (ABC) transporter complex, substrate-binding subunit-containing"/>
    <property type="evidence" value="ECO:0007669"/>
    <property type="project" value="TreeGrafter"/>
</dbReference>
<evidence type="ECO:0000313" key="8">
    <source>
        <dbReference type="EMBL" id="RKN86076.1"/>
    </source>
</evidence>
<dbReference type="GO" id="GO:0015768">
    <property type="term" value="P:maltose transport"/>
    <property type="evidence" value="ECO:0007669"/>
    <property type="project" value="TreeGrafter"/>
</dbReference>
<feature type="domain" description="HTH gntR-type" evidence="7">
    <location>
        <begin position="11"/>
        <end position="79"/>
    </location>
</feature>
<keyword evidence="2" id="KW-0813">Transport</keyword>
<evidence type="ECO:0000256" key="1">
    <source>
        <dbReference type="ARBA" id="ARBA00008520"/>
    </source>
</evidence>
<comment type="caution">
    <text evidence="8">The sequence shown here is derived from an EMBL/GenBank/DDBJ whole genome shotgun (WGS) entry which is preliminary data.</text>
</comment>
<dbReference type="GO" id="GO:0003677">
    <property type="term" value="F:DNA binding"/>
    <property type="evidence" value="ECO:0007669"/>
    <property type="project" value="UniProtKB-KW"/>
</dbReference>
<dbReference type="Proteomes" id="UP000282311">
    <property type="component" value="Unassembled WGS sequence"/>
</dbReference>
<dbReference type="RefSeq" id="WP_120745768.1">
    <property type="nucleotide sequence ID" value="NZ_RBAH01000002.1"/>
</dbReference>
<evidence type="ECO:0000256" key="3">
    <source>
        <dbReference type="ARBA" id="ARBA00022729"/>
    </source>
</evidence>